<dbReference type="SMART" id="SM00470">
    <property type="entry name" value="ParB"/>
    <property type="match status" value="1"/>
</dbReference>
<comment type="caution">
    <text evidence="2">The sequence shown here is derived from an EMBL/GenBank/DDBJ whole genome shotgun (WGS) entry which is preliminary data.</text>
</comment>
<accession>A0A5J5GE75</accession>
<feature type="domain" description="ParB-like N-terminal" evidence="1">
    <location>
        <begin position="17"/>
        <end position="110"/>
    </location>
</feature>
<keyword evidence="3" id="KW-1185">Reference proteome</keyword>
<dbReference type="InterPro" id="IPR003115">
    <property type="entry name" value="ParB_N"/>
</dbReference>
<dbReference type="PANTHER" id="PTHR33375:SF1">
    <property type="entry name" value="CHROMOSOME-PARTITIONING PROTEIN PARB-RELATED"/>
    <property type="match status" value="1"/>
</dbReference>
<evidence type="ECO:0000259" key="1">
    <source>
        <dbReference type="SMART" id="SM00470"/>
    </source>
</evidence>
<dbReference type="Pfam" id="PF02195">
    <property type="entry name" value="ParB_N"/>
    <property type="match status" value="1"/>
</dbReference>
<protein>
    <recommendedName>
        <fullName evidence="1">ParB-like N-terminal domain-containing protein</fullName>
    </recommendedName>
</protein>
<dbReference type="SUPFAM" id="SSF110849">
    <property type="entry name" value="ParB/Sulfiredoxin"/>
    <property type="match status" value="1"/>
</dbReference>
<dbReference type="GO" id="GO:0007059">
    <property type="term" value="P:chromosome segregation"/>
    <property type="evidence" value="ECO:0007669"/>
    <property type="project" value="TreeGrafter"/>
</dbReference>
<dbReference type="EMBL" id="VYQE01000005">
    <property type="protein sequence ID" value="KAA9006063.1"/>
    <property type="molecule type" value="Genomic_DNA"/>
</dbReference>
<dbReference type="Proteomes" id="UP000326554">
    <property type="component" value="Unassembled WGS sequence"/>
</dbReference>
<reference evidence="2 3" key="1">
    <citation type="submission" date="2019-09" db="EMBL/GenBank/DDBJ databases">
        <authorList>
            <person name="Park J.-S."/>
            <person name="Choi H.-J."/>
        </authorList>
    </citation>
    <scope>NUCLEOTIDE SEQUENCE [LARGE SCALE GENOMIC DNA]</scope>
    <source>
        <strain evidence="2 3">176SS1-4</strain>
    </source>
</reference>
<dbReference type="InterPro" id="IPR036086">
    <property type="entry name" value="ParB/Sulfiredoxin_sf"/>
</dbReference>
<gene>
    <name evidence="2" type="ORF">F3S47_16050</name>
</gene>
<dbReference type="RefSeq" id="WP_150446315.1">
    <property type="nucleotide sequence ID" value="NZ_VYQE01000005.1"/>
</dbReference>
<dbReference type="Gene3D" id="3.90.1530.10">
    <property type="entry name" value="Conserved hypothetical protein from pyrococcus furiosus pfu- 392566-001, ParB domain"/>
    <property type="match status" value="1"/>
</dbReference>
<organism evidence="2 3">
    <name type="scientific">Histidinibacterium aquaticum</name>
    <dbReference type="NCBI Taxonomy" id="2613962"/>
    <lineage>
        <taxon>Bacteria</taxon>
        <taxon>Pseudomonadati</taxon>
        <taxon>Pseudomonadota</taxon>
        <taxon>Alphaproteobacteria</taxon>
        <taxon>Rhodobacterales</taxon>
        <taxon>Paracoccaceae</taxon>
        <taxon>Histidinibacterium</taxon>
    </lineage>
</organism>
<evidence type="ECO:0000313" key="2">
    <source>
        <dbReference type="EMBL" id="KAA9006063.1"/>
    </source>
</evidence>
<dbReference type="GO" id="GO:0005694">
    <property type="term" value="C:chromosome"/>
    <property type="evidence" value="ECO:0007669"/>
    <property type="project" value="TreeGrafter"/>
</dbReference>
<sequence>MTHLTPQDAAQTLTEPEFVLLDEVDPEAFPRDRGKVDTAELDDLCASIARHGLRMPIEVIETGGPLPWALVSGRRRYEAFRRLGYTRIPALARRIDDRREVLGWIAEENDQHEAITPWDHARFISNAASDDSYDTLQEATDSLYPTVSRQKRLRLHRMATVHARLDGILPDPATFSQQRLLRLAHAIDRGYCEEIKIALADLEPPRTPREVRGVLDRLCDEAEASPKDLRDAPRPGYPRRRVRIRPRLTCRREYLKEGWCLRFTGPEASGAMMEEIMDCVERVFAPKDRERRIIQEIEEKAQGSPRKL</sequence>
<name>A0A5J5GE75_9RHOB</name>
<dbReference type="AlphaFoldDB" id="A0A5J5GE75"/>
<evidence type="ECO:0000313" key="3">
    <source>
        <dbReference type="Proteomes" id="UP000326554"/>
    </source>
</evidence>
<dbReference type="PANTHER" id="PTHR33375">
    <property type="entry name" value="CHROMOSOME-PARTITIONING PROTEIN PARB-RELATED"/>
    <property type="match status" value="1"/>
</dbReference>
<proteinExistence type="predicted"/>
<dbReference type="InterPro" id="IPR050336">
    <property type="entry name" value="Chromosome_partition/occlusion"/>
</dbReference>